<evidence type="ECO:0000313" key="1">
    <source>
        <dbReference type="EMBL" id="KAH7133339.1"/>
    </source>
</evidence>
<dbReference type="OrthoDB" id="4636359at2759"/>
<dbReference type="EMBL" id="JAGMUU010000018">
    <property type="protein sequence ID" value="KAH7133339.1"/>
    <property type="molecule type" value="Genomic_DNA"/>
</dbReference>
<gene>
    <name evidence="1" type="ORF">B0J13DRAFT_678380</name>
</gene>
<organism evidence="1 2">
    <name type="scientific">Dactylonectria estremocensis</name>
    <dbReference type="NCBI Taxonomy" id="1079267"/>
    <lineage>
        <taxon>Eukaryota</taxon>
        <taxon>Fungi</taxon>
        <taxon>Dikarya</taxon>
        <taxon>Ascomycota</taxon>
        <taxon>Pezizomycotina</taxon>
        <taxon>Sordariomycetes</taxon>
        <taxon>Hypocreomycetidae</taxon>
        <taxon>Hypocreales</taxon>
        <taxon>Nectriaceae</taxon>
        <taxon>Dactylonectria</taxon>
    </lineage>
</organism>
<protein>
    <submittedName>
        <fullName evidence="1">Uncharacterized protein</fullName>
    </submittedName>
</protein>
<comment type="caution">
    <text evidence="1">The sequence shown here is derived from an EMBL/GenBank/DDBJ whole genome shotgun (WGS) entry which is preliminary data.</text>
</comment>
<name>A0A9P9IWK0_9HYPO</name>
<dbReference type="AlphaFoldDB" id="A0A9P9IWK0"/>
<accession>A0A9P9IWK0</accession>
<proteinExistence type="predicted"/>
<sequence>MDPFNSLPSELRAMILLNLSTRWQVINASQASPALYQERKQSRLAIIKPFIRDELPSDLLRDAVAIVTFPRGDGLASDEGAELVSAHLAQWGRKRLPDPFEEHQADVLFDIDALVVRLKLFMDDYIDKATSSYLPRAYASLPDWSHPSYSRYLKKADAKDGVFAQHLRPEERVRLTQAFLRYELMCKLNPLRPEADNQLWRDTRDWA</sequence>
<evidence type="ECO:0000313" key="2">
    <source>
        <dbReference type="Proteomes" id="UP000717696"/>
    </source>
</evidence>
<dbReference type="Proteomes" id="UP000717696">
    <property type="component" value="Unassembled WGS sequence"/>
</dbReference>
<reference evidence="1" key="1">
    <citation type="journal article" date="2021" name="Nat. Commun.">
        <title>Genetic determinants of endophytism in the Arabidopsis root mycobiome.</title>
        <authorList>
            <person name="Mesny F."/>
            <person name="Miyauchi S."/>
            <person name="Thiergart T."/>
            <person name="Pickel B."/>
            <person name="Atanasova L."/>
            <person name="Karlsson M."/>
            <person name="Huettel B."/>
            <person name="Barry K.W."/>
            <person name="Haridas S."/>
            <person name="Chen C."/>
            <person name="Bauer D."/>
            <person name="Andreopoulos W."/>
            <person name="Pangilinan J."/>
            <person name="LaButti K."/>
            <person name="Riley R."/>
            <person name="Lipzen A."/>
            <person name="Clum A."/>
            <person name="Drula E."/>
            <person name="Henrissat B."/>
            <person name="Kohler A."/>
            <person name="Grigoriev I.V."/>
            <person name="Martin F.M."/>
            <person name="Hacquard S."/>
        </authorList>
    </citation>
    <scope>NUCLEOTIDE SEQUENCE</scope>
    <source>
        <strain evidence="1">MPI-CAGE-AT-0021</strain>
    </source>
</reference>
<keyword evidence="2" id="KW-1185">Reference proteome</keyword>